<dbReference type="Proteomes" id="UP000616151">
    <property type="component" value="Unassembled WGS sequence"/>
</dbReference>
<sequence>MTEDKRQSPRMRRLKEARVFFLDGRTVITCKVRDVSATGARLRVGESFLIPQNFRVTIPGEMDQRPAERVWVKGEEVGIRFKDA</sequence>
<dbReference type="EMBL" id="JAENHL010000004">
    <property type="protein sequence ID" value="MBK1864984.1"/>
    <property type="molecule type" value="Genomic_DNA"/>
</dbReference>
<organism evidence="1 2">
    <name type="scientific">Taklimakanibacter albus</name>
    <dbReference type="NCBI Taxonomy" id="2800327"/>
    <lineage>
        <taxon>Bacteria</taxon>
        <taxon>Pseudomonadati</taxon>
        <taxon>Pseudomonadota</taxon>
        <taxon>Alphaproteobacteria</taxon>
        <taxon>Hyphomicrobiales</taxon>
        <taxon>Aestuariivirgaceae</taxon>
        <taxon>Taklimakanibacter</taxon>
    </lineage>
</organism>
<gene>
    <name evidence="1" type="ORF">JHL16_01355</name>
</gene>
<proteinExistence type="predicted"/>
<reference evidence="1" key="1">
    <citation type="submission" date="2021-01" db="EMBL/GenBank/DDBJ databases">
        <authorList>
            <person name="Sun Q."/>
        </authorList>
    </citation>
    <scope>NUCLEOTIDE SEQUENCE</scope>
    <source>
        <strain evidence="1">YIM B02566</strain>
    </source>
</reference>
<keyword evidence="2" id="KW-1185">Reference proteome</keyword>
<protein>
    <submittedName>
        <fullName evidence="1">PilZ domain-containing protein</fullName>
    </submittedName>
</protein>
<accession>A0ACC5QX74</accession>
<name>A0ACC5QX74_9HYPH</name>
<evidence type="ECO:0000313" key="1">
    <source>
        <dbReference type="EMBL" id="MBK1864984.1"/>
    </source>
</evidence>
<comment type="caution">
    <text evidence="1">The sequence shown here is derived from an EMBL/GenBank/DDBJ whole genome shotgun (WGS) entry which is preliminary data.</text>
</comment>
<evidence type="ECO:0000313" key="2">
    <source>
        <dbReference type="Proteomes" id="UP000616151"/>
    </source>
</evidence>